<dbReference type="OrthoDB" id="9762536at2"/>
<reference evidence="4 5" key="1">
    <citation type="submission" date="2017-11" db="EMBL/GenBank/DDBJ databases">
        <title>Comparative genomic analysis of Holospora spp., intranuclear symbionts of paramecia.</title>
        <authorList>
            <person name="Garushyants S.K."/>
            <person name="Beliavskaya A."/>
            <person name="Malko D.B."/>
            <person name="Logacheva M.D."/>
            <person name="Rautian M.S."/>
            <person name="Gelfand M.S."/>
        </authorList>
    </citation>
    <scope>NUCLEOTIDE SEQUENCE [LARGE SCALE GENOMIC DNA]</scope>
    <source>
        <strain evidence="5">02AZ16</strain>
    </source>
</reference>
<protein>
    <submittedName>
        <fullName evidence="4">Arabinose 5-phosphate isomerase KdsD</fullName>
    </submittedName>
</protein>
<dbReference type="Proteomes" id="UP000239425">
    <property type="component" value="Unassembled WGS sequence"/>
</dbReference>
<keyword evidence="5" id="KW-1185">Reference proteome</keyword>
<name>A0A2S5RDD2_9PROT</name>
<feature type="domain" description="SIS" evidence="3">
    <location>
        <begin position="29"/>
        <end position="172"/>
    </location>
</feature>
<comment type="caution">
    <text evidence="4">The sequence shown here is derived from an EMBL/GenBank/DDBJ whole genome shotgun (WGS) entry which is preliminary data.</text>
</comment>
<dbReference type="RefSeq" id="WP_104206422.1">
    <property type="nucleotide sequence ID" value="NZ_PHHC01000065.1"/>
</dbReference>
<dbReference type="InterPro" id="IPR050986">
    <property type="entry name" value="GutQ/KpsF_isomerases"/>
</dbReference>
<dbReference type="Gene3D" id="3.10.580.10">
    <property type="entry name" value="CBS-domain"/>
    <property type="match status" value="1"/>
</dbReference>
<proteinExistence type="predicted"/>
<organism evidence="4 5">
    <name type="scientific">Holospora curviuscula</name>
    <dbReference type="NCBI Taxonomy" id="1082868"/>
    <lineage>
        <taxon>Bacteria</taxon>
        <taxon>Pseudomonadati</taxon>
        <taxon>Pseudomonadota</taxon>
        <taxon>Alphaproteobacteria</taxon>
        <taxon>Holosporales</taxon>
        <taxon>Holosporaceae</taxon>
        <taxon>Holospora</taxon>
    </lineage>
</organism>
<dbReference type="InterPro" id="IPR046348">
    <property type="entry name" value="SIS_dom_sf"/>
</dbReference>
<dbReference type="GO" id="GO:0097367">
    <property type="term" value="F:carbohydrate derivative binding"/>
    <property type="evidence" value="ECO:0007669"/>
    <property type="project" value="InterPro"/>
</dbReference>
<keyword evidence="4" id="KW-0413">Isomerase</keyword>
<dbReference type="AlphaFoldDB" id="A0A2S5RDD2"/>
<feature type="domain" description="CBS" evidence="2">
    <location>
        <begin position="195"/>
        <end position="253"/>
    </location>
</feature>
<dbReference type="CDD" id="cd04604">
    <property type="entry name" value="CBS_pair_SIS_assoc"/>
    <property type="match status" value="1"/>
</dbReference>
<evidence type="ECO:0000259" key="2">
    <source>
        <dbReference type="PROSITE" id="PS51371"/>
    </source>
</evidence>
<dbReference type="GO" id="GO:1901135">
    <property type="term" value="P:carbohydrate derivative metabolic process"/>
    <property type="evidence" value="ECO:0007669"/>
    <property type="project" value="InterPro"/>
</dbReference>
<dbReference type="PROSITE" id="PS51464">
    <property type="entry name" value="SIS"/>
    <property type="match status" value="1"/>
</dbReference>
<dbReference type="InterPro" id="IPR046342">
    <property type="entry name" value="CBS_dom_sf"/>
</dbReference>
<dbReference type="PANTHER" id="PTHR42745">
    <property type="match status" value="1"/>
</dbReference>
<evidence type="ECO:0000313" key="4">
    <source>
        <dbReference type="EMBL" id="PPE05326.1"/>
    </source>
</evidence>
<accession>A0A2S5RDD2</accession>
<dbReference type="SUPFAM" id="SSF53697">
    <property type="entry name" value="SIS domain"/>
    <property type="match status" value="1"/>
</dbReference>
<dbReference type="SMART" id="SM00116">
    <property type="entry name" value="CBS"/>
    <property type="match status" value="2"/>
</dbReference>
<evidence type="ECO:0000313" key="5">
    <source>
        <dbReference type="Proteomes" id="UP000239425"/>
    </source>
</evidence>
<dbReference type="InterPro" id="IPR000644">
    <property type="entry name" value="CBS_dom"/>
</dbReference>
<evidence type="ECO:0000256" key="1">
    <source>
        <dbReference type="PROSITE-ProRule" id="PRU00703"/>
    </source>
</evidence>
<dbReference type="PROSITE" id="PS51371">
    <property type="entry name" value="CBS"/>
    <property type="match status" value="2"/>
</dbReference>
<dbReference type="EMBL" id="PHHC01000065">
    <property type="protein sequence ID" value="PPE05326.1"/>
    <property type="molecule type" value="Genomic_DNA"/>
</dbReference>
<keyword evidence="1" id="KW-0129">CBS domain</keyword>
<sequence length="313" mass="33858">MYNPLSVVYTHSLALYEMAKSLPENLPYCINKLHTTKGRIICVGIGKSAFILQKISSSFASVGLASQFLDPIQGAHGDLGGLKEHDIILAGSYGGESTELIPILSFTQEKNIFSILMTAFPSKRLAQIATATLLLPQVKEAGPLGCVPSTSSLVMLVLGDILVSALECNITLEQYRSHHPHGALGFKLAPVTQTMSSGNDLPLVTLTTPTMETLMIMSEKRLGCAGVLNEAGQLVGVISDGDVRRACVNLGDITPYFASDIMKKNPKTVPAHAIVEDALKVMEHYKITFVFVVSSEHKPLGMIHMHDSWKNVR</sequence>
<evidence type="ECO:0000259" key="3">
    <source>
        <dbReference type="PROSITE" id="PS51464"/>
    </source>
</evidence>
<dbReference type="GO" id="GO:0016853">
    <property type="term" value="F:isomerase activity"/>
    <property type="evidence" value="ECO:0007669"/>
    <property type="project" value="UniProtKB-KW"/>
</dbReference>
<feature type="domain" description="CBS" evidence="2">
    <location>
        <begin position="262"/>
        <end position="313"/>
    </location>
</feature>
<dbReference type="Pfam" id="PF00571">
    <property type="entry name" value="CBS"/>
    <property type="match status" value="2"/>
</dbReference>
<dbReference type="Pfam" id="PF01380">
    <property type="entry name" value="SIS"/>
    <property type="match status" value="1"/>
</dbReference>
<dbReference type="Gene3D" id="3.40.50.10490">
    <property type="entry name" value="Glucose-6-phosphate isomerase like protein, domain 1"/>
    <property type="match status" value="1"/>
</dbReference>
<gene>
    <name evidence="4" type="ORF">HCUR_00284</name>
</gene>
<dbReference type="PANTHER" id="PTHR42745:SF1">
    <property type="entry name" value="ARABINOSE 5-PHOSPHATE ISOMERASE KDSD"/>
    <property type="match status" value="1"/>
</dbReference>
<dbReference type="InterPro" id="IPR001347">
    <property type="entry name" value="SIS_dom"/>
</dbReference>